<keyword evidence="4" id="KW-1185">Reference proteome</keyword>
<dbReference type="Pfam" id="PF09608">
    <property type="entry name" value="Alph_Pro_TM"/>
    <property type="match status" value="1"/>
</dbReference>
<name>A0A7W6NJ26_9HYPH</name>
<dbReference type="Proteomes" id="UP000528286">
    <property type="component" value="Unassembled WGS sequence"/>
</dbReference>
<dbReference type="AlphaFoldDB" id="A0A7W6NJ26"/>
<dbReference type="RefSeq" id="WP_183365148.1">
    <property type="nucleotide sequence ID" value="NZ_JACIEZ010000002.1"/>
</dbReference>
<gene>
    <name evidence="3" type="ORF">GGR23_001097</name>
</gene>
<reference evidence="3 4" key="1">
    <citation type="submission" date="2020-08" db="EMBL/GenBank/DDBJ databases">
        <title>Genomic Encyclopedia of Type Strains, Phase IV (KMG-IV): sequencing the most valuable type-strain genomes for metagenomic binning, comparative biology and taxonomic classification.</title>
        <authorList>
            <person name="Goeker M."/>
        </authorList>
    </citation>
    <scope>NUCLEOTIDE SEQUENCE [LARGE SCALE GENOMIC DNA]</scope>
    <source>
        <strain evidence="3 4">DSM 29853</strain>
    </source>
</reference>
<evidence type="ECO:0000256" key="2">
    <source>
        <dbReference type="SAM" id="SignalP"/>
    </source>
</evidence>
<dbReference type="InterPro" id="IPR019088">
    <property type="entry name" value="CHP02186-rel_TM"/>
</dbReference>
<feature type="signal peptide" evidence="2">
    <location>
        <begin position="1"/>
        <end position="24"/>
    </location>
</feature>
<protein>
    <submittedName>
        <fullName evidence="3">Uncharacterized protein (TIGR02186 family)</fullName>
    </submittedName>
</protein>
<keyword evidence="1" id="KW-1133">Transmembrane helix</keyword>
<sequence>MKRALLATLTLLGLVAASPAPAFAQALSPPAQGSVVERLEIGMNTSQIAITPDFAGADLAIFGAVVNADELLNSIGQYDIVVTLEGPKDFATVRRKERVFGIWINRHSVTFKEAPMSYTLSSTRKIEGEPGVPPLDAPGIGIQHIDLTPTDFLRGGRLLEDFRDAYRRLKMESGLYQPDPGGVRFISSTLFQANLKLPANIPSGTHTVRAALFKSGKFIMEKTLPLRVVKTGLEQAITDAAHQQPLLYGMASVFLALLTGWGASVLFRRD</sequence>
<comment type="caution">
    <text evidence="3">The sequence shown here is derived from an EMBL/GenBank/DDBJ whole genome shotgun (WGS) entry which is preliminary data.</text>
</comment>
<keyword evidence="2" id="KW-0732">Signal</keyword>
<evidence type="ECO:0000256" key="1">
    <source>
        <dbReference type="SAM" id="Phobius"/>
    </source>
</evidence>
<dbReference type="EMBL" id="JACIEZ010000002">
    <property type="protein sequence ID" value="MBB4063920.1"/>
    <property type="molecule type" value="Genomic_DNA"/>
</dbReference>
<evidence type="ECO:0000313" key="3">
    <source>
        <dbReference type="EMBL" id="MBB4063920.1"/>
    </source>
</evidence>
<proteinExistence type="predicted"/>
<feature type="transmembrane region" description="Helical" evidence="1">
    <location>
        <begin position="246"/>
        <end position="267"/>
    </location>
</feature>
<feature type="chain" id="PRO_5030703024" evidence="2">
    <location>
        <begin position="25"/>
        <end position="270"/>
    </location>
</feature>
<keyword evidence="1" id="KW-0472">Membrane</keyword>
<evidence type="ECO:0000313" key="4">
    <source>
        <dbReference type="Proteomes" id="UP000528286"/>
    </source>
</evidence>
<dbReference type="NCBIfam" id="TIGR02186">
    <property type="entry name" value="alph_Pro_TM"/>
    <property type="match status" value="1"/>
</dbReference>
<keyword evidence="1" id="KW-0812">Transmembrane</keyword>
<organism evidence="3 4">
    <name type="scientific">Gellertiella hungarica</name>
    <dbReference type="NCBI Taxonomy" id="1572859"/>
    <lineage>
        <taxon>Bacteria</taxon>
        <taxon>Pseudomonadati</taxon>
        <taxon>Pseudomonadota</taxon>
        <taxon>Alphaproteobacteria</taxon>
        <taxon>Hyphomicrobiales</taxon>
        <taxon>Rhizobiaceae</taxon>
        <taxon>Gellertiella</taxon>
    </lineage>
</organism>
<accession>A0A7W6NJ26</accession>